<dbReference type="OrthoDB" id="5912511at2"/>
<feature type="domain" description="Lipoxygenase" evidence="3">
    <location>
        <begin position="272"/>
        <end position="723"/>
    </location>
</feature>
<dbReference type="EMBL" id="LNTY01000050">
    <property type="protein sequence ID" value="KXF80702.1"/>
    <property type="molecule type" value="Genomic_DNA"/>
</dbReference>
<keyword evidence="1" id="KW-0479">Metal-binding</keyword>
<dbReference type="STRING" id="294935.ATN88_08700"/>
<protein>
    <submittedName>
        <fullName evidence="4">Lipoxygenase</fullName>
    </submittedName>
</protein>
<dbReference type="RefSeq" id="WP_067419287.1">
    <property type="nucleotide sequence ID" value="NZ_LNTY01000050.1"/>
</dbReference>
<evidence type="ECO:0000313" key="5">
    <source>
        <dbReference type="Proteomes" id="UP000070529"/>
    </source>
</evidence>
<dbReference type="SUPFAM" id="SSF48484">
    <property type="entry name" value="Lipoxigenase"/>
    <property type="match status" value="1"/>
</dbReference>
<dbReference type="Pfam" id="PF00305">
    <property type="entry name" value="Lipoxygenase"/>
    <property type="match status" value="2"/>
</dbReference>
<gene>
    <name evidence="4" type="ORF">ATN88_08700</name>
</gene>
<dbReference type="Proteomes" id="UP000070529">
    <property type="component" value="Unassembled WGS sequence"/>
</dbReference>
<dbReference type="GO" id="GO:0046872">
    <property type="term" value="F:metal ion binding"/>
    <property type="evidence" value="ECO:0007669"/>
    <property type="project" value="UniProtKB-KW"/>
</dbReference>
<dbReference type="Gene3D" id="3.10.450.60">
    <property type="match status" value="1"/>
</dbReference>
<accession>A0A135I5H1</accession>
<keyword evidence="2" id="KW-0560">Oxidoreductase</keyword>
<evidence type="ECO:0000256" key="2">
    <source>
        <dbReference type="ARBA" id="ARBA00023002"/>
    </source>
</evidence>
<comment type="caution">
    <text evidence="4">The sequence shown here is derived from an EMBL/GenBank/DDBJ whole genome shotgun (WGS) entry which is preliminary data.</text>
</comment>
<sequence>MSDNKIEELRKLLNVPEKGAEEAAAQQRSARFFNKPRCHDGLSPIAQLLQGGPEVGLGGDEKLTPGYPPVSLPQHDTVSTDARARALVKARGDNTYEYLELPGAVVHGNVTCDDVQNAKIWRHRGALDELEYNFGVDDASEYFSGVRLFEGTIAYIEKNFWTIVTSEGIAAKISKLLTAVYSQWVDSPEVISIEIMDPILVLLPSRKCNNLQELDFYPTFCTTHPYYEDRIKQWPRAPYDRDHQSDDLVSWLVTATPTPVFNYLKPFTAHQSNFPITNEQFRRAPGFELDDLDQAMAQGRLFLLDFKDFHKETVAARNWDNWGARLHAGITLFAIPQGSKQLKTVAIQPTQTPQHSGFWEDIGWFFLGIFGYGGNKNPPSKIITAGDNYWAWQMAKSSVTTMLSMAGVVDHLSTHVYLGPIPIAYFRNITEYHPLRPLLDTHLMALVTNNHTGIFEVGATLAGQPATYGNPFNGLLTGAIERLSGFSSETFVMSTLRRKNHYHFFEHSTPVDKNSDPILAQIDDYPQHDDNKLMPIIREWVDGYLRLYYHSDADVVNDEELKMFLYETNHFGQVKGFPSRADTIEELVNIVSSIIYWMSVNHGFASLVSNMKIGSLGFYRDHPIDPNVGYTERDWLNVCPPMNVGAGLFFFSRIFTDLPEDWHRSLGKYPKGQFKHDPNVYPLLDVFQTSLKALDDEIREKNGRRRWSYDLRMPSTITVSPWN</sequence>
<proteinExistence type="predicted"/>
<reference evidence="4 5" key="1">
    <citation type="submission" date="2015-11" db="EMBL/GenBank/DDBJ databases">
        <title>Genomic Taxonomy of the Vibrionaceae.</title>
        <authorList>
            <person name="Gomez-Gil B."/>
            <person name="Enciso-Ibarra J."/>
        </authorList>
    </citation>
    <scope>NUCLEOTIDE SEQUENCE [LARGE SCALE GENOMIC DNA]</scope>
    <source>
        <strain evidence="4 5">CAIM 912</strain>
    </source>
</reference>
<dbReference type="GO" id="GO:0016702">
    <property type="term" value="F:oxidoreductase activity, acting on single donors with incorporation of molecular oxygen, incorporation of two atoms of oxygen"/>
    <property type="evidence" value="ECO:0007669"/>
    <property type="project" value="InterPro"/>
</dbReference>
<dbReference type="InterPro" id="IPR036226">
    <property type="entry name" value="LipOase_C_sf"/>
</dbReference>
<evidence type="ECO:0000259" key="3">
    <source>
        <dbReference type="PROSITE" id="PS51393"/>
    </source>
</evidence>
<keyword evidence="5" id="KW-1185">Reference proteome</keyword>
<name>A0A135I5H1_9GAMM</name>
<organism evidence="4 5">
    <name type="scientific">Enterovibrio coralii</name>
    <dbReference type="NCBI Taxonomy" id="294935"/>
    <lineage>
        <taxon>Bacteria</taxon>
        <taxon>Pseudomonadati</taxon>
        <taxon>Pseudomonadota</taxon>
        <taxon>Gammaproteobacteria</taxon>
        <taxon>Vibrionales</taxon>
        <taxon>Vibrionaceae</taxon>
        <taxon>Enterovibrio</taxon>
    </lineage>
</organism>
<dbReference type="PANTHER" id="PTHR11771">
    <property type="entry name" value="LIPOXYGENASE"/>
    <property type="match status" value="1"/>
</dbReference>
<dbReference type="GO" id="GO:0034440">
    <property type="term" value="P:lipid oxidation"/>
    <property type="evidence" value="ECO:0007669"/>
    <property type="project" value="InterPro"/>
</dbReference>
<dbReference type="AlphaFoldDB" id="A0A135I5H1"/>
<evidence type="ECO:0000256" key="1">
    <source>
        <dbReference type="ARBA" id="ARBA00022723"/>
    </source>
</evidence>
<dbReference type="PROSITE" id="PS51393">
    <property type="entry name" value="LIPOXYGENASE_3"/>
    <property type="match status" value="1"/>
</dbReference>
<evidence type="ECO:0000313" key="4">
    <source>
        <dbReference type="EMBL" id="KXF80702.1"/>
    </source>
</evidence>
<dbReference type="InterPro" id="IPR013819">
    <property type="entry name" value="LipOase_C"/>
</dbReference>
<dbReference type="InterPro" id="IPR000907">
    <property type="entry name" value="LipOase"/>
</dbReference>
<dbReference type="Gene3D" id="1.20.245.10">
    <property type="entry name" value="Lipoxygenase-1, Domain 5"/>
    <property type="match status" value="1"/>
</dbReference>